<dbReference type="OMA" id="IVINHIT"/>
<evidence type="ECO:0000256" key="1">
    <source>
        <dbReference type="ARBA" id="ARBA00004141"/>
    </source>
</evidence>
<dbReference type="PANTHER" id="PTHR12385">
    <property type="entry name" value="CHOLINE TRANSPORTER-LIKE (SLC FAMILY 44)"/>
    <property type="match status" value="1"/>
</dbReference>
<dbReference type="GO" id="GO:0022857">
    <property type="term" value="F:transmembrane transporter activity"/>
    <property type="evidence" value="ECO:0007669"/>
    <property type="project" value="UniProtKB-UniRule"/>
</dbReference>
<reference evidence="9" key="1">
    <citation type="submission" date="2011-05" db="EMBL/GenBank/DDBJ databases">
        <title>The genome sequence of Vittaforma corneae strain ATCC 50505.</title>
        <authorList>
            <consortium name="The Broad Institute Genome Sequencing Platform"/>
            <person name="Cuomo C."/>
            <person name="Didier E."/>
            <person name="Bowers L."/>
            <person name="Young S.K."/>
            <person name="Zeng Q."/>
            <person name="Gargeya S."/>
            <person name="Fitzgerald M."/>
            <person name="Haas B."/>
            <person name="Abouelleil A."/>
            <person name="Alvarado L."/>
            <person name="Arachchi H.M."/>
            <person name="Berlin A."/>
            <person name="Chapman S.B."/>
            <person name="Gearin G."/>
            <person name="Goldberg J."/>
            <person name="Griggs A."/>
            <person name="Gujja S."/>
            <person name="Hansen M."/>
            <person name="Heiman D."/>
            <person name="Howarth C."/>
            <person name="Larimer J."/>
            <person name="Lui A."/>
            <person name="MacDonald P.J.P."/>
            <person name="McCowen C."/>
            <person name="Montmayeur A."/>
            <person name="Murphy C."/>
            <person name="Neiman D."/>
            <person name="Pearson M."/>
            <person name="Priest M."/>
            <person name="Roberts A."/>
            <person name="Saif S."/>
            <person name="Shea T."/>
            <person name="Sisk P."/>
            <person name="Stolte C."/>
            <person name="Sykes S."/>
            <person name="Wortman J."/>
            <person name="Nusbaum C."/>
            <person name="Birren B."/>
        </authorList>
    </citation>
    <scope>NUCLEOTIDE SEQUENCE [LARGE SCALE GENOMIC DNA]</scope>
    <source>
        <strain evidence="9">ATCC 50505</strain>
    </source>
</reference>
<dbReference type="InterPro" id="IPR007603">
    <property type="entry name" value="Choline_transptr-like"/>
</dbReference>
<evidence type="ECO:0000313" key="8">
    <source>
        <dbReference type="EMBL" id="ELA41783.1"/>
    </source>
</evidence>
<keyword evidence="4 7" id="KW-1133">Transmembrane helix</keyword>
<comment type="subcellular location">
    <subcellularLocation>
        <location evidence="7">Cell membrane</location>
        <topology evidence="7">Multi-pass membrane protein</topology>
    </subcellularLocation>
    <subcellularLocation>
        <location evidence="1">Membrane</location>
        <topology evidence="1">Multi-pass membrane protein</topology>
    </subcellularLocation>
</comment>
<feature type="transmembrane region" description="Helical" evidence="7">
    <location>
        <begin position="16"/>
        <end position="34"/>
    </location>
</feature>
<dbReference type="VEuPathDB" id="MicrosporidiaDB:VICG_01135"/>
<keyword evidence="3 7" id="KW-0812">Transmembrane</keyword>
<evidence type="ECO:0000256" key="4">
    <source>
        <dbReference type="ARBA" id="ARBA00022989"/>
    </source>
</evidence>
<name>L2GLL7_VITCO</name>
<evidence type="ECO:0000313" key="9">
    <source>
        <dbReference type="Proteomes" id="UP000011082"/>
    </source>
</evidence>
<dbReference type="OrthoDB" id="2194703at2759"/>
<sequence length="434" mass="48183">MENANKKREKQFHDSWAFILFMLLTIILNTIYIFNTSNFVDVTVKFYNDYKLGQLLLGNLVFTISIIAFSLVLCYSVPKFLIILSILLVPAASIAAWFFGAKDSSYSTVVGTVLLIINLIFILIVSIVILSHLDYIAKVISVASLIFFMNILGILLVITFVTSIFVLLSIPALLVDSTEPIIQNLRYLEILMASWQFFIALYFVQVFISSIIAAEVQKSGDVFGAAFTNSCYALGSISYGALLVAIVTTLQAMIQDARSRNRDRNERPNLLLAITGAIASLLLDILGDIIKFANAIAFPYLSVNGTSYEESVAKSFQILTNSGFEKVASISGVGFVIFTMMLSFFGSSMLFNYYFFLSYIGLSGDPTQNIIVSIVVTVLFGFIFGMVFSLLRAAVLALIYTTIAMPDETKEFDPEFVEILNEKKRQFEPAEASH</sequence>
<evidence type="ECO:0000256" key="6">
    <source>
        <dbReference type="ARBA" id="ARBA00023180"/>
    </source>
</evidence>
<accession>L2GLL7</accession>
<comment type="function">
    <text evidence="7">Probably involved in transport through the plasma membrane.</text>
</comment>
<evidence type="ECO:0000256" key="3">
    <source>
        <dbReference type="ARBA" id="ARBA00022692"/>
    </source>
</evidence>
<dbReference type="HOGENOM" id="CLU_056395_0_0_1"/>
<feature type="transmembrane region" description="Helical" evidence="7">
    <location>
        <begin position="54"/>
        <end position="73"/>
    </location>
</feature>
<dbReference type="PANTHER" id="PTHR12385:SF14">
    <property type="entry name" value="CHOLINE TRANSPORTER-LIKE 2"/>
    <property type="match status" value="1"/>
</dbReference>
<keyword evidence="9" id="KW-1185">Reference proteome</keyword>
<comment type="similarity">
    <text evidence="2 7">Belongs to the CTL (choline transporter-like) family.</text>
</comment>
<protein>
    <recommendedName>
        <fullName evidence="7">Protein PNS1</fullName>
    </recommendedName>
</protein>
<keyword evidence="6" id="KW-0325">Glycoprotein</keyword>
<dbReference type="Pfam" id="PF04515">
    <property type="entry name" value="Choline_transpo"/>
    <property type="match status" value="1"/>
</dbReference>
<feature type="transmembrane region" description="Helical" evidence="7">
    <location>
        <begin position="370"/>
        <end position="400"/>
    </location>
</feature>
<feature type="transmembrane region" description="Helical" evidence="7">
    <location>
        <begin position="327"/>
        <end position="350"/>
    </location>
</feature>
<feature type="transmembrane region" description="Helical" evidence="7">
    <location>
        <begin position="195"/>
        <end position="214"/>
    </location>
</feature>
<evidence type="ECO:0000256" key="5">
    <source>
        <dbReference type="ARBA" id="ARBA00023136"/>
    </source>
</evidence>
<evidence type="ECO:0000256" key="7">
    <source>
        <dbReference type="RuleBase" id="RU368066"/>
    </source>
</evidence>
<dbReference type="Proteomes" id="UP000011082">
    <property type="component" value="Unassembled WGS sequence"/>
</dbReference>
<dbReference type="RefSeq" id="XP_007604581.1">
    <property type="nucleotide sequence ID" value="XM_007604519.1"/>
</dbReference>
<dbReference type="InParanoid" id="L2GLL7"/>
<proteinExistence type="inferred from homology"/>
<feature type="transmembrane region" description="Helical" evidence="7">
    <location>
        <begin position="226"/>
        <end position="250"/>
    </location>
</feature>
<gene>
    <name evidence="8" type="ORF">VICG_01135</name>
</gene>
<evidence type="ECO:0000256" key="2">
    <source>
        <dbReference type="ARBA" id="ARBA00007168"/>
    </source>
</evidence>
<feature type="transmembrane region" description="Helical" evidence="7">
    <location>
        <begin position="142"/>
        <end position="175"/>
    </location>
</feature>
<dbReference type="AlphaFoldDB" id="L2GLL7"/>
<feature type="transmembrane region" description="Helical" evidence="7">
    <location>
        <begin position="80"/>
        <end position="100"/>
    </location>
</feature>
<dbReference type="GeneID" id="19881846"/>
<dbReference type="EMBL" id="JH370138">
    <property type="protein sequence ID" value="ELA41783.1"/>
    <property type="molecule type" value="Genomic_DNA"/>
</dbReference>
<dbReference type="GO" id="GO:0005886">
    <property type="term" value="C:plasma membrane"/>
    <property type="evidence" value="ECO:0007669"/>
    <property type="project" value="UniProtKB-SubCell"/>
</dbReference>
<feature type="transmembrane region" description="Helical" evidence="7">
    <location>
        <begin position="106"/>
        <end position="130"/>
    </location>
</feature>
<organism evidence="8 9">
    <name type="scientific">Vittaforma corneae (strain ATCC 50505)</name>
    <name type="common">Microsporidian parasite</name>
    <name type="synonym">Nosema corneum</name>
    <dbReference type="NCBI Taxonomy" id="993615"/>
    <lineage>
        <taxon>Eukaryota</taxon>
        <taxon>Fungi</taxon>
        <taxon>Fungi incertae sedis</taxon>
        <taxon>Microsporidia</taxon>
        <taxon>Nosematidae</taxon>
        <taxon>Vittaforma</taxon>
    </lineage>
</organism>
<keyword evidence="5 7" id="KW-0472">Membrane</keyword>
<feature type="transmembrane region" description="Helical" evidence="7">
    <location>
        <begin position="270"/>
        <end position="290"/>
    </location>
</feature>